<proteinExistence type="predicted"/>
<gene>
    <name evidence="1" type="ORF">COU33_05395</name>
</gene>
<evidence type="ECO:0000313" key="2">
    <source>
        <dbReference type="Proteomes" id="UP000229362"/>
    </source>
</evidence>
<comment type="caution">
    <text evidence="1">The sequence shown here is derived from an EMBL/GenBank/DDBJ whole genome shotgun (WGS) entry which is preliminary data.</text>
</comment>
<accession>A0A2M6W000</accession>
<dbReference type="AlphaFoldDB" id="A0A2M6W000"/>
<organism evidence="1 2">
    <name type="scientific">Candidatus Magasanikbacteria bacterium CG10_big_fil_rev_8_21_14_0_10_43_6</name>
    <dbReference type="NCBI Taxonomy" id="1974650"/>
    <lineage>
        <taxon>Bacteria</taxon>
        <taxon>Candidatus Magasanikiibacteriota</taxon>
    </lineage>
</organism>
<reference evidence="2" key="1">
    <citation type="submission" date="2017-09" db="EMBL/GenBank/DDBJ databases">
        <title>Depth-based differentiation of microbial function through sediment-hosted aquifers and enrichment of novel symbionts in the deep terrestrial subsurface.</title>
        <authorList>
            <person name="Probst A.J."/>
            <person name="Ladd B."/>
            <person name="Jarett J.K."/>
            <person name="Geller-Mcgrath D.E."/>
            <person name="Sieber C.M.K."/>
            <person name="Emerson J.B."/>
            <person name="Anantharaman K."/>
            <person name="Thomas B.C."/>
            <person name="Malmstrom R."/>
            <person name="Stieglmeier M."/>
            <person name="Klingl A."/>
            <person name="Woyke T."/>
            <person name="Ryan C.M."/>
            <person name="Banfield J.F."/>
        </authorList>
    </citation>
    <scope>NUCLEOTIDE SEQUENCE [LARGE SCALE GENOMIC DNA]</scope>
</reference>
<sequence>MAWIPRHFFYLSMVEGYGEHHMRRAEISLETKNILQVLVMEQFGCVFDVEDPHAERWEASGAAEFFSDLFSDRCPEQYKREVDEALREIQAYKEAPDSGNITDVAAKEAHKVKAVAICQRMIQERFPQDFLERNYEN</sequence>
<protein>
    <submittedName>
        <fullName evidence="1">Uncharacterized protein</fullName>
    </submittedName>
</protein>
<evidence type="ECO:0000313" key="1">
    <source>
        <dbReference type="EMBL" id="PIT86030.1"/>
    </source>
</evidence>
<name>A0A2M6W000_9BACT</name>
<dbReference type="Proteomes" id="UP000229362">
    <property type="component" value="Unassembled WGS sequence"/>
</dbReference>
<dbReference type="EMBL" id="PFBZ01000230">
    <property type="protein sequence ID" value="PIT86030.1"/>
    <property type="molecule type" value="Genomic_DNA"/>
</dbReference>